<feature type="transmembrane region" description="Helical" evidence="1">
    <location>
        <begin position="123"/>
        <end position="142"/>
    </location>
</feature>
<evidence type="ECO:0000313" key="2">
    <source>
        <dbReference type="EMBL" id="CAD9224227.1"/>
    </source>
</evidence>
<gene>
    <name evidence="2" type="ORF">CCAE0312_LOCUS910</name>
</gene>
<keyword evidence="1" id="KW-0472">Membrane</keyword>
<evidence type="ECO:0000256" key="1">
    <source>
        <dbReference type="SAM" id="Phobius"/>
    </source>
</evidence>
<accession>A0A7S1T6G6</accession>
<sequence length="182" mass="20149">MVERGEGGGQSVEIASFAVQGSAHLRSFSSDDVGSISPQWGIPPELLAPTTAHSYIPPSGSLSRSGMDCVRRTISESNVVWTVGEDLGGTSATSLALRGRVPSLQELKERDFIRRTLNRRWRWAVVVVLFVFGVFSLEFLYLRCVMFGLCQSWFREAPRMTDLPPRGTLLTETNNGSPMIKR</sequence>
<organism evidence="2">
    <name type="scientific">Compsopogon caeruleus</name>
    <dbReference type="NCBI Taxonomy" id="31354"/>
    <lineage>
        <taxon>Eukaryota</taxon>
        <taxon>Rhodophyta</taxon>
        <taxon>Compsopogonophyceae</taxon>
        <taxon>Compsopogonales</taxon>
        <taxon>Compsopogonaceae</taxon>
        <taxon>Compsopogon</taxon>
    </lineage>
</organism>
<proteinExistence type="predicted"/>
<keyword evidence="1" id="KW-0812">Transmembrane</keyword>
<keyword evidence="1" id="KW-1133">Transmembrane helix</keyword>
<reference evidence="2" key="1">
    <citation type="submission" date="2021-01" db="EMBL/GenBank/DDBJ databases">
        <authorList>
            <person name="Corre E."/>
            <person name="Pelletier E."/>
            <person name="Niang G."/>
            <person name="Scheremetjew M."/>
            <person name="Finn R."/>
            <person name="Kale V."/>
            <person name="Holt S."/>
            <person name="Cochrane G."/>
            <person name="Meng A."/>
            <person name="Brown T."/>
            <person name="Cohen L."/>
        </authorList>
    </citation>
    <scope>NUCLEOTIDE SEQUENCE</scope>
    <source>
        <strain evidence="2">SAG 36.94</strain>
    </source>
</reference>
<name>A0A7S1T6G6_9RHOD</name>
<dbReference type="EMBL" id="HBGH01001754">
    <property type="protein sequence ID" value="CAD9224227.1"/>
    <property type="molecule type" value="Transcribed_RNA"/>
</dbReference>
<protein>
    <submittedName>
        <fullName evidence="2">Uncharacterized protein</fullName>
    </submittedName>
</protein>
<dbReference type="AlphaFoldDB" id="A0A7S1T6G6"/>